<reference evidence="2 3" key="1">
    <citation type="submission" date="2018-06" db="EMBL/GenBank/DDBJ databases">
        <title>The Genome of Cuscuta australis (Dodder) Provides Insight into the Evolution of Plant Parasitism.</title>
        <authorList>
            <person name="Liu H."/>
        </authorList>
    </citation>
    <scope>NUCLEOTIDE SEQUENCE [LARGE SCALE GENOMIC DNA]</scope>
    <source>
        <strain evidence="3">cv. Yunnan</strain>
        <tissue evidence="2">Vines</tissue>
    </source>
</reference>
<dbReference type="PANTHER" id="PTHR22642">
    <property type="entry name" value="IMIDAZOLONEPROPIONASE"/>
    <property type="match status" value="1"/>
</dbReference>
<dbReference type="InterPro" id="IPR013108">
    <property type="entry name" value="Amidohydro_3"/>
</dbReference>
<dbReference type="InterPro" id="IPR032466">
    <property type="entry name" value="Metal_Hydrolase"/>
</dbReference>
<dbReference type="PANTHER" id="PTHR22642:SF2">
    <property type="entry name" value="PROTEIN LONG AFTER FAR-RED 3"/>
    <property type="match status" value="1"/>
</dbReference>
<dbReference type="GO" id="GO:0016810">
    <property type="term" value="F:hydrolase activity, acting on carbon-nitrogen (but not peptide) bonds"/>
    <property type="evidence" value="ECO:0007669"/>
    <property type="project" value="InterPro"/>
</dbReference>
<dbReference type="Proteomes" id="UP000249390">
    <property type="component" value="Unassembled WGS sequence"/>
</dbReference>
<feature type="domain" description="Amidohydrolase 3" evidence="1">
    <location>
        <begin position="92"/>
        <end position="588"/>
    </location>
</feature>
<dbReference type="SUPFAM" id="SSF51556">
    <property type="entry name" value="Metallo-dependent hydrolases"/>
    <property type="match status" value="1"/>
</dbReference>
<dbReference type="InterPro" id="IPR011059">
    <property type="entry name" value="Metal-dep_hydrolase_composite"/>
</dbReference>
<dbReference type="Gene3D" id="3.10.310.70">
    <property type="match status" value="1"/>
</dbReference>
<name>A0A328EAW9_9ASTE</name>
<dbReference type="InterPro" id="IPR033932">
    <property type="entry name" value="YtcJ-like"/>
</dbReference>
<evidence type="ECO:0000313" key="2">
    <source>
        <dbReference type="EMBL" id="RAL53808.1"/>
    </source>
</evidence>
<dbReference type="AlphaFoldDB" id="A0A328EAW9"/>
<protein>
    <recommendedName>
        <fullName evidence="1">Amidohydrolase 3 domain-containing protein</fullName>
    </recommendedName>
</protein>
<evidence type="ECO:0000313" key="3">
    <source>
        <dbReference type="Proteomes" id="UP000249390"/>
    </source>
</evidence>
<dbReference type="SUPFAM" id="SSF51338">
    <property type="entry name" value="Composite domain of metallo-dependent hydrolases"/>
    <property type="match status" value="1"/>
</dbReference>
<proteinExistence type="predicted"/>
<accession>A0A328EAW9</accession>
<dbReference type="Pfam" id="PF07969">
    <property type="entry name" value="Amidohydro_3"/>
    <property type="match status" value="1"/>
</dbReference>
<sequence>MDNPRLLLLSASLVALLSIASIPLLNLNGHFARVLNRRSSAQDADLVVRNATIYTADESLPFADSMAIRGGRILRVGTYSSIQDLAGFATKELNADGKVVVPGFIDSHVHFIFGGLQMARVELRGVNRRELFVSKVKDALTSIKSGSWVLGGGWNNDLWGGDLPMASWIDDITPQNPVWLSRMDGHMGLANSLALKLAGISRDTQDIDGGAIMKNSDGEPTGLLIDSAMKLVFSCIPEPSVQERRKAFLSASSLAVMRGVTTVVDFGRYFPGSSAELPWEDLSDVYQWADLSGNMVIRVCLFFPLETWARLEGCVKKVGCSLSQWIHLGGVKAFADGSLGSNSALFYEPYVDEPHNYGLQVLDLDQLYNMTLSSDKSDLQIAIHAIGDRANDLILDMYASVASENQSKDRRFRIEHAQHLATGSVARFGEQAIVASVQPDHLLDDADSAIKKLGLKRAEEGSYLFKSLLANNAQLAFGSDWPVADINPLRSIKTAMERVPPPGREQQKEEPWIPSERLSLKEALDAYTISAARACFLEKDVGSLSPGKWADFVVLSADSWDSSFANAEGVGSTTTTVQATYVGGTQVYPKANYNEMDLERV</sequence>
<gene>
    <name evidence="2" type="ORF">DM860_004279</name>
</gene>
<dbReference type="EMBL" id="NQVE01000015">
    <property type="protein sequence ID" value="RAL53808.1"/>
    <property type="molecule type" value="Genomic_DNA"/>
</dbReference>
<evidence type="ECO:0000259" key="1">
    <source>
        <dbReference type="Pfam" id="PF07969"/>
    </source>
</evidence>
<organism evidence="2 3">
    <name type="scientific">Cuscuta australis</name>
    <dbReference type="NCBI Taxonomy" id="267555"/>
    <lineage>
        <taxon>Eukaryota</taxon>
        <taxon>Viridiplantae</taxon>
        <taxon>Streptophyta</taxon>
        <taxon>Embryophyta</taxon>
        <taxon>Tracheophyta</taxon>
        <taxon>Spermatophyta</taxon>
        <taxon>Magnoliopsida</taxon>
        <taxon>eudicotyledons</taxon>
        <taxon>Gunneridae</taxon>
        <taxon>Pentapetalae</taxon>
        <taxon>asterids</taxon>
        <taxon>lamiids</taxon>
        <taxon>Solanales</taxon>
        <taxon>Convolvulaceae</taxon>
        <taxon>Cuscuteae</taxon>
        <taxon>Cuscuta</taxon>
        <taxon>Cuscuta subgen. Grammica</taxon>
        <taxon>Cuscuta sect. Cleistogrammica</taxon>
    </lineage>
</organism>
<keyword evidence="3" id="KW-1185">Reference proteome</keyword>
<dbReference type="Gene3D" id="3.20.20.140">
    <property type="entry name" value="Metal-dependent hydrolases"/>
    <property type="match status" value="1"/>
</dbReference>
<dbReference type="Gene3D" id="2.30.40.10">
    <property type="entry name" value="Urease, subunit C, domain 1"/>
    <property type="match status" value="1"/>
</dbReference>
<dbReference type="CDD" id="cd01300">
    <property type="entry name" value="YtcJ_like"/>
    <property type="match status" value="1"/>
</dbReference>
<comment type="caution">
    <text evidence="2">The sequence shown here is derived from an EMBL/GenBank/DDBJ whole genome shotgun (WGS) entry which is preliminary data.</text>
</comment>